<dbReference type="RefSeq" id="WP_089677432.1">
    <property type="nucleotide sequence ID" value="NZ_FNIV01000003.1"/>
</dbReference>
<protein>
    <recommendedName>
        <fullName evidence="3">Phasin protein</fullName>
    </recommendedName>
</protein>
<evidence type="ECO:0000313" key="1">
    <source>
        <dbReference type="EMBL" id="SDO03765.1"/>
    </source>
</evidence>
<reference evidence="2" key="1">
    <citation type="submission" date="2016-10" db="EMBL/GenBank/DDBJ databases">
        <authorList>
            <person name="Varghese N."/>
            <person name="Submissions S."/>
        </authorList>
    </citation>
    <scope>NUCLEOTIDE SEQUENCE [LARGE SCALE GENOMIC DNA]</scope>
    <source>
        <strain evidence="2">CGMCC 1.6444</strain>
    </source>
</reference>
<dbReference type="EMBL" id="FNIV01000003">
    <property type="protein sequence ID" value="SDO03765.1"/>
    <property type="molecule type" value="Genomic_DNA"/>
</dbReference>
<dbReference type="STRING" id="419597.SAMN04487957_103127"/>
<dbReference type="OrthoDB" id="6166816at2"/>
<proteinExistence type="predicted"/>
<evidence type="ECO:0000313" key="2">
    <source>
        <dbReference type="Proteomes" id="UP000199075"/>
    </source>
</evidence>
<keyword evidence="2" id="KW-1185">Reference proteome</keyword>
<sequence>MAQNAFTNPMFDWWQQQWMKGANPMAKAQLAWMESLAEALQFEAQFVRAIAESGERMARCFDGEQPTTPEEVQACYEKLVKEVGDAQMKRLEQATQLTHDFRKRLWEEI</sequence>
<dbReference type="AlphaFoldDB" id="A0A1H0GA37"/>
<dbReference type="Proteomes" id="UP000199075">
    <property type="component" value="Unassembled WGS sequence"/>
</dbReference>
<evidence type="ECO:0008006" key="3">
    <source>
        <dbReference type="Google" id="ProtNLM"/>
    </source>
</evidence>
<name>A0A1H0GA37_9GAMM</name>
<accession>A0A1H0GA37</accession>
<gene>
    <name evidence="1" type="ORF">SAMN04487957_103127</name>
</gene>
<organism evidence="1 2">
    <name type="scientific">Halomonas shengliensis</name>
    <dbReference type="NCBI Taxonomy" id="419597"/>
    <lineage>
        <taxon>Bacteria</taxon>
        <taxon>Pseudomonadati</taxon>
        <taxon>Pseudomonadota</taxon>
        <taxon>Gammaproteobacteria</taxon>
        <taxon>Oceanospirillales</taxon>
        <taxon>Halomonadaceae</taxon>
        <taxon>Halomonas</taxon>
    </lineage>
</organism>